<evidence type="ECO:0000313" key="4">
    <source>
        <dbReference type="EMBL" id="MCY1011262.1"/>
    </source>
</evidence>
<keyword evidence="4" id="KW-0645">Protease</keyword>
<dbReference type="InterPro" id="IPR001478">
    <property type="entry name" value="PDZ"/>
</dbReference>
<dbReference type="SUPFAM" id="SSF50156">
    <property type="entry name" value="PDZ domain-like"/>
    <property type="match status" value="1"/>
</dbReference>
<dbReference type="InterPro" id="IPR051417">
    <property type="entry name" value="SDr/BOS_complex"/>
</dbReference>
<dbReference type="AlphaFoldDB" id="A0A9X3J037"/>
<name>A0A9X3J037_9BACT</name>
<dbReference type="InterPro" id="IPR036034">
    <property type="entry name" value="PDZ_sf"/>
</dbReference>
<organism evidence="4 5">
    <name type="scientific">Nannocystis pusilla</name>
    <dbReference type="NCBI Taxonomy" id="889268"/>
    <lineage>
        <taxon>Bacteria</taxon>
        <taxon>Pseudomonadati</taxon>
        <taxon>Myxococcota</taxon>
        <taxon>Polyangia</taxon>
        <taxon>Nannocystales</taxon>
        <taxon>Nannocystaceae</taxon>
        <taxon>Nannocystis</taxon>
    </lineage>
</organism>
<feature type="region of interest" description="Disordered" evidence="2">
    <location>
        <begin position="63"/>
        <end position="86"/>
    </location>
</feature>
<dbReference type="SMART" id="SM00228">
    <property type="entry name" value="PDZ"/>
    <property type="match status" value="1"/>
</dbReference>
<dbReference type="Gene3D" id="2.60.40.1120">
    <property type="entry name" value="Carboxypeptidase-like, regulatory domain"/>
    <property type="match status" value="5"/>
</dbReference>
<evidence type="ECO:0000259" key="3">
    <source>
        <dbReference type="PROSITE" id="PS50106"/>
    </source>
</evidence>
<keyword evidence="4" id="KW-0378">Hydrolase</keyword>
<proteinExistence type="predicted"/>
<dbReference type="Gene3D" id="2.30.42.10">
    <property type="match status" value="1"/>
</dbReference>
<dbReference type="GO" id="GO:0030246">
    <property type="term" value="F:carbohydrate binding"/>
    <property type="evidence" value="ECO:0007669"/>
    <property type="project" value="InterPro"/>
</dbReference>
<dbReference type="PANTHER" id="PTHR23303">
    <property type="entry name" value="CARBOXYPEPTIDASE REGULATORY REGION-CONTAINING"/>
    <property type="match status" value="1"/>
</dbReference>
<dbReference type="PROSITE" id="PS50106">
    <property type="entry name" value="PDZ"/>
    <property type="match status" value="1"/>
</dbReference>
<evidence type="ECO:0000256" key="1">
    <source>
        <dbReference type="ARBA" id="ARBA00022729"/>
    </source>
</evidence>
<protein>
    <submittedName>
        <fullName evidence="4">Carboxypeptidase regulatory-like domain-containing protein</fullName>
    </submittedName>
</protein>
<gene>
    <name evidence="4" type="ORF">OV079_38035</name>
</gene>
<keyword evidence="1" id="KW-0732">Signal</keyword>
<dbReference type="EMBL" id="JAPNKE010000002">
    <property type="protein sequence ID" value="MCY1011262.1"/>
    <property type="molecule type" value="Genomic_DNA"/>
</dbReference>
<dbReference type="InterPro" id="IPR041489">
    <property type="entry name" value="PDZ_6"/>
</dbReference>
<keyword evidence="5" id="KW-1185">Reference proteome</keyword>
<keyword evidence="4" id="KW-0121">Carboxypeptidase</keyword>
<dbReference type="Pfam" id="PF13620">
    <property type="entry name" value="CarboxypepD_reg"/>
    <property type="match status" value="3"/>
</dbReference>
<feature type="domain" description="PDZ" evidence="3">
    <location>
        <begin position="500"/>
        <end position="565"/>
    </location>
</feature>
<dbReference type="RefSeq" id="WP_267774502.1">
    <property type="nucleotide sequence ID" value="NZ_JAPNKE010000002.1"/>
</dbReference>
<evidence type="ECO:0000313" key="5">
    <source>
        <dbReference type="Proteomes" id="UP001150924"/>
    </source>
</evidence>
<dbReference type="SUPFAM" id="SSF49464">
    <property type="entry name" value="Carboxypeptidase regulatory domain-like"/>
    <property type="match status" value="2"/>
</dbReference>
<dbReference type="SUPFAM" id="SSF49452">
    <property type="entry name" value="Starch-binding domain-like"/>
    <property type="match status" value="2"/>
</dbReference>
<reference evidence="4" key="1">
    <citation type="submission" date="2022-11" db="EMBL/GenBank/DDBJ databases">
        <title>Minimal conservation of predation-associated metabolite biosynthetic gene clusters underscores biosynthetic potential of Myxococcota including descriptions for ten novel species: Archangium lansinium sp. nov., Myxococcus landrumus sp. nov., Nannocystis bai.</title>
        <authorList>
            <person name="Ahearne A."/>
            <person name="Stevens C."/>
            <person name="Phillips K."/>
        </authorList>
    </citation>
    <scope>NUCLEOTIDE SEQUENCE</scope>
    <source>
        <strain evidence="4">Na p29</strain>
    </source>
</reference>
<accession>A0A9X3J037</accession>
<dbReference type="Pfam" id="PF17820">
    <property type="entry name" value="PDZ_6"/>
    <property type="match status" value="1"/>
</dbReference>
<dbReference type="PANTHER" id="PTHR23303:SF14">
    <property type="entry name" value="BOS COMPLEX SUBUNIT NOMO1-RELATED"/>
    <property type="match status" value="1"/>
</dbReference>
<feature type="region of interest" description="Disordered" evidence="2">
    <location>
        <begin position="430"/>
        <end position="449"/>
    </location>
</feature>
<comment type="caution">
    <text evidence="4">The sequence shown here is derived from an EMBL/GenBank/DDBJ whole genome shotgun (WGS) entry which is preliminary data.</text>
</comment>
<evidence type="ECO:0000256" key="2">
    <source>
        <dbReference type="SAM" id="MobiDB-lite"/>
    </source>
</evidence>
<feature type="compositionally biased region" description="Polar residues" evidence="2">
    <location>
        <begin position="75"/>
        <end position="86"/>
    </location>
</feature>
<dbReference type="InterPro" id="IPR013784">
    <property type="entry name" value="Carb-bd-like_fold"/>
</dbReference>
<sequence length="601" mass="63000">MRPGEYGVDVRCTGHVSEDTYEKVKVVDRSVSGLEWKVRRAQSIRGVVVDARGRPVPQVAVRADAKPDPARPHAQRTSAYNGSTDASGRFELAGLLPGNYEVELSAWDPPRSTPKPMEMTLPKGQDVEGLRIELPAAGEVRGTVRDAKGQPVRGAAVSLTGGRSRFGVSAADDGTFRIEHVGEGEYRAEVQKAWEKLRAPGTSDDDIQGEKVEVRAGAVATVNLVVASASGKITGVVRDEHGAPVADAFVGAAREVDRAGAAQGTASRETRWTFGKQPHMTDAEGRFTLSELSDGKHTLRAHRRGGGEAIAEHVAVGSEVTLTLAPAARLAGTVALRGGAAPEEFSVAIREAASGYGRSDYFYRTNGAWSFPEVPAGEYKVQVSASSGAAETTVKVAAGEELSGVRIELAPKVTVRGTVVDLEGKPVPGATVSVSGSGGSSAQDGKANMTDASGRFEFRNAPTGLVQIYVSPTNSDEFSWTSLPATLSGEASTIELPPIRMARRRTPSGEYAGDLGFTTHEAAPGADPLKRQWIVAHVRPNSPAAQAGVAVGDEIVSVDGQDVQGANSYLFPGLTQAPAQTTLTLGLARGASVQLTLGERP</sequence>
<dbReference type="GO" id="GO:0004180">
    <property type="term" value="F:carboxypeptidase activity"/>
    <property type="evidence" value="ECO:0007669"/>
    <property type="project" value="UniProtKB-KW"/>
</dbReference>
<dbReference type="InterPro" id="IPR008969">
    <property type="entry name" value="CarboxyPept-like_regulatory"/>
</dbReference>
<dbReference type="Proteomes" id="UP001150924">
    <property type="component" value="Unassembled WGS sequence"/>
</dbReference>